<dbReference type="SUPFAM" id="SSF103473">
    <property type="entry name" value="MFS general substrate transporter"/>
    <property type="match status" value="1"/>
</dbReference>
<feature type="transmembrane region" description="Helical" evidence="7">
    <location>
        <begin position="53"/>
        <end position="71"/>
    </location>
</feature>
<dbReference type="GO" id="GO:0015112">
    <property type="term" value="F:nitrate transmembrane transporter activity"/>
    <property type="evidence" value="ECO:0007669"/>
    <property type="project" value="InterPro"/>
</dbReference>
<keyword evidence="10" id="KW-1185">Reference proteome</keyword>
<dbReference type="PANTHER" id="PTHR23515">
    <property type="entry name" value="HIGH-AFFINITY NITRATE TRANSPORTER 2.3"/>
    <property type="match status" value="1"/>
</dbReference>
<reference evidence="9 10" key="2">
    <citation type="journal article" date="2015" name="Syst. Appl. Microbiol.">
        <title>Nitrincola nitratireducens sp. nov. isolated from a haloalkaline crater lake.</title>
        <authorList>
            <person name="Singh A."/>
            <person name="Vaidya B."/>
            <person name="Tanuku N.R."/>
            <person name="Pinnaka A.K."/>
        </authorList>
    </citation>
    <scope>NUCLEOTIDE SEQUENCE [LARGE SCALE GENOMIC DNA]</scope>
    <source>
        <strain evidence="9 10">AK23</strain>
    </source>
</reference>
<accession>W9UQP9</accession>
<dbReference type="RefSeq" id="WP_036513841.1">
    <property type="nucleotide sequence ID" value="NZ_AONB01000023.1"/>
</dbReference>
<feature type="transmembrane region" description="Helical" evidence="7">
    <location>
        <begin position="112"/>
        <end position="132"/>
    </location>
</feature>
<dbReference type="InterPro" id="IPR011701">
    <property type="entry name" value="MFS"/>
</dbReference>
<dbReference type="OrthoDB" id="9773404at2"/>
<evidence type="ECO:0000256" key="6">
    <source>
        <dbReference type="ARBA" id="ARBA00023136"/>
    </source>
</evidence>
<dbReference type="Proteomes" id="UP000019464">
    <property type="component" value="Unassembled WGS sequence"/>
</dbReference>
<dbReference type="InterPro" id="IPR020846">
    <property type="entry name" value="MFS_dom"/>
</dbReference>
<feature type="transmembrane region" description="Helical" evidence="7">
    <location>
        <begin position="385"/>
        <end position="409"/>
    </location>
</feature>
<proteinExistence type="inferred from homology"/>
<dbReference type="InterPro" id="IPR044772">
    <property type="entry name" value="NO3_transporter"/>
</dbReference>
<feature type="transmembrane region" description="Helical" evidence="7">
    <location>
        <begin position="323"/>
        <end position="344"/>
    </location>
</feature>
<keyword evidence="6 7" id="KW-0472">Membrane</keyword>
<dbReference type="Gene3D" id="1.20.1250.20">
    <property type="entry name" value="MFS general substrate transporter like domains"/>
    <property type="match status" value="2"/>
</dbReference>
<evidence type="ECO:0000256" key="1">
    <source>
        <dbReference type="ARBA" id="ARBA00004141"/>
    </source>
</evidence>
<evidence type="ECO:0000313" key="10">
    <source>
        <dbReference type="Proteomes" id="UP000019464"/>
    </source>
</evidence>
<keyword evidence="4 7" id="KW-1133">Transmembrane helix</keyword>
<dbReference type="InterPro" id="IPR036259">
    <property type="entry name" value="MFS_trans_sf"/>
</dbReference>
<name>W9UQP9_9GAMM</name>
<keyword evidence="3 7" id="KW-0812">Transmembrane</keyword>
<evidence type="ECO:0000256" key="2">
    <source>
        <dbReference type="ARBA" id="ARBA00008432"/>
    </source>
</evidence>
<evidence type="ECO:0000313" key="9">
    <source>
        <dbReference type="EMBL" id="EXJ09548.1"/>
    </source>
</evidence>
<evidence type="ECO:0000256" key="3">
    <source>
        <dbReference type="ARBA" id="ARBA00022692"/>
    </source>
</evidence>
<feature type="transmembrane region" description="Helical" evidence="7">
    <location>
        <begin position="448"/>
        <end position="467"/>
    </location>
</feature>
<dbReference type="PROSITE" id="PS50850">
    <property type="entry name" value="MFS"/>
    <property type="match status" value="1"/>
</dbReference>
<feature type="transmembrane region" description="Helical" evidence="7">
    <location>
        <begin position="21"/>
        <end position="41"/>
    </location>
</feature>
<feature type="transmembrane region" description="Helical" evidence="7">
    <location>
        <begin position="83"/>
        <end position="100"/>
    </location>
</feature>
<feature type="transmembrane region" description="Helical" evidence="7">
    <location>
        <begin position="246"/>
        <end position="269"/>
    </location>
</feature>
<reference evidence="10" key="1">
    <citation type="submission" date="2012-11" db="EMBL/GenBank/DDBJ databases">
        <authorList>
            <person name="Singh A."/>
            <person name="Pinnaka A.K."/>
            <person name="Vaidya B."/>
        </authorList>
    </citation>
    <scope>NUCLEOTIDE SEQUENCE [LARGE SCALE GENOMIC DNA]</scope>
    <source>
        <strain evidence="10">AK23</strain>
    </source>
</reference>
<evidence type="ECO:0000256" key="7">
    <source>
        <dbReference type="SAM" id="Phobius"/>
    </source>
</evidence>
<feature type="transmembrane region" description="Helical" evidence="7">
    <location>
        <begin position="215"/>
        <end position="240"/>
    </location>
</feature>
<comment type="caution">
    <text evidence="9">The sequence shown here is derived from an EMBL/GenBank/DDBJ whole genome shotgun (WGS) entry which is preliminary data.</text>
</comment>
<dbReference type="STRING" id="1229521.D791_03553"/>
<feature type="domain" description="Major facilitator superfamily (MFS) profile" evidence="8">
    <location>
        <begin position="16"/>
        <end position="471"/>
    </location>
</feature>
<evidence type="ECO:0000256" key="5">
    <source>
        <dbReference type="ARBA" id="ARBA00023063"/>
    </source>
</evidence>
<organism evidence="9 10">
    <name type="scientific">Nitrincola nitratireducens</name>
    <dbReference type="NCBI Taxonomy" id="1229521"/>
    <lineage>
        <taxon>Bacteria</taxon>
        <taxon>Pseudomonadati</taxon>
        <taxon>Pseudomonadota</taxon>
        <taxon>Gammaproteobacteria</taxon>
        <taxon>Oceanospirillales</taxon>
        <taxon>Oceanospirillaceae</taxon>
        <taxon>Nitrincola</taxon>
    </lineage>
</organism>
<sequence>MKVSSVFKFKNPEVRALHLTWIAFFITFYVWFNMAPLASSMLKSVDWLTTDDLKLFAICNVALTIPARILVGMALDRFGPRRVFSILMVVMSIPALVFAFGNTMTQLLVSRLILSSIGASFVVGIHMTALWFKPKDIGFAEGFYAGWGNFGSAAAAMSLPTIALTMYGGDDGWRWAIAQSAVVMAAYGVYYWFAITDGPDQKAHRKPRKSAALEVSTWGDMIKLILWTIPLVGVLAILVWRIEVMGYLSATGAIIAYLVIVAIVIYQIIQILRVNVPILKKGVPEDDKYSFNSVAALNTTYFANFGAELAVVSMLPMFFEQTWGLTAAAAGLIAASFAFVNLVARPMGGMVSDRMGNRRFVMLCYMFGIGIGFVLMGMLNASWPLIVAIAITIFTSIFVQGAEGATFGIIPSIKRRLTGQISGMAGAYGNVGAVVYLTIFTFVTPTQFFYIIATGAFLSWLVCLIWLKEPEGAFDDEYYVSSVDRQIEEQNAALHPSK</sequence>
<feature type="transmembrane region" description="Helical" evidence="7">
    <location>
        <begin position="289"/>
        <end position="311"/>
    </location>
</feature>
<dbReference type="EMBL" id="AONB01000023">
    <property type="protein sequence ID" value="EXJ09548.1"/>
    <property type="molecule type" value="Genomic_DNA"/>
</dbReference>
<dbReference type="Pfam" id="PF07690">
    <property type="entry name" value="MFS_1"/>
    <property type="match status" value="2"/>
</dbReference>
<dbReference type="GO" id="GO:0042128">
    <property type="term" value="P:nitrate assimilation"/>
    <property type="evidence" value="ECO:0007669"/>
    <property type="project" value="UniProtKB-KW"/>
</dbReference>
<feature type="transmembrane region" description="Helical" evidence="7">
    <location>
        <begin position="173"/>
        <end position="194"/>
    </location>
</feature>
<feature type="transmembrane region" description="Helical" evidence="7">
    <location>
        <begin position="360"/>
        <end position="379"/>
    </location>
</feature>
<comment type="subcellular location">
    <subcellularLocation>
        <location evidence="1">Membrane</location>
        <topology evidence="1">Multi-pass membrane protein</topology>
    </subcellularLocation>
</comment>
<protein>
    <submittedName>
        <fullName evidence="9">Putative nitrate transporter narT</fullName>
    </submittedName>
</protein>
<gene>
    <name evidence="9" type="primary">narT</name>
    <name evidence="9" type="ORF">D791_03553</name>
</gene>
<dbReference type="AlphaFoldDB" id="W9UQP9"/>
<dbReference type="PATRIC" id="fig|1229521.3.peg.3584"/>
<comment type="similarity">
    <text evidence="2">Belongs to the major facilitator superfamily. Nitrate/nitrite porter (TC 2.A.1.8) family.</text>
</comment>
<dbReference type="GO" id="GO:0016020">
    <property type="term" value="C:membrane"/>
    <property type="evidence" value="ECO:0007669"/>
    <property type="project" value="UniProtKB-SubCell"/>
</dbReference>
<evidence type="ECO:0000259" key="8">
    <source>
        <dbReference type="PROSITE" id="PS50850"/>
    </source>
</evidence>
<evidence type="ECO:0000256" key="4">
    <source>
        <dbReference type="ARBA" id="ARBA00022989"/>
    </source>
</evidence>
<keyword evidence="5" id="KW-0534">Nitrate assimilation</keyword>
<feature type="transmembrane region" description="Helical" evidence="7">
    <location>
        <begin position="144"/>
        <end position="167"/>
    </location>
</feature>
<feature type="transmembrane region" description="Helical" evidence="7">
    <location>
        <begin position="421"/>
        <end position="442"/>
    </location>
</feature>